<dbReference type="RefSeq" id="WP_012637012.1">
    <property type="nucleotide sequence ID" value="NC_011901.1"/>
</dbReference>
<sequence>MDARRRDLAKIHLARKGLGLDEDTYRQMLFTFGGASSAADLSATGRARVLAHFKHLGWRPTGRKVSPVSRHKDPHQKTQADKIRALWIDMHRAGMVRDRSERALSHFVYRITRKHSPDWLDAHEANQVIETLKQWAAREGLKARD</sequence>
<evidence type="ECO:0008006" key="3">
    <source>
        <dbReference type="Google" id="ProtNLM"/>
    </source>
</evidence>
<evidence type="ECO:0000313" key="2">
    <source>
        <dbReference type="Proteomes" id="UP000002383"/>
    </source>
</evidence>
<dbReference type="STRING" id="396588.Tgr7_0425"/>
<dbReference type="InterPro" id="IPR009363">
    <property type="entry name" value="Phage_Mu_Gp16"/>
</dbReference>
<dbReference type="EMBL" id="CP001339">
    <property type="protein sequence ID" value="ACL71523.1"/>
    <property type="molecule type" value="Genomic_DNA"/>
</dbReference>
<reference evidence="1 2" key="1">
    <citation type="journal article" date="2011" name="Stand. Genomic Sci.">
        <title>Complete genome sequence of 'Thioalkalivibrio sulfidophilus' HL-EbGr7.</title>
        <authorList>
            <person name="Muyzer G."/>
            <person name="Sorokin D.Y."/>
            <person name="Mavromatis K."/>
            <person name="Lapidus A."/>
            <person name="Clum A."/>
            <person name="Ivanova N."/>
            <person name="Pati A."/>
            <person name="d'Haeseleer P."/>
            <person name="Woyke T."/>
            <person name="Kyrpides N.C."/>
        </authorList>
    </citation>
    <scope>NUCLEOTIDE SEQUENCE [LARGE SCALE GENOMIC DNA]</scope>
    <source>
        <strain evidence="1 2">HL-EbGR7</strain>
    </source>
</reference>
<evidence type="ECO:0000313" key="1">
    <source>
        <dbReference type="EMBL" id="ACL71523.1"/>
    </source>
</evidence>
<dbReference type="AlphaFoldDB" id="B8GL05"/>
<protein>
    <recommendedName>
        <fullName evidence="3">Mu-like prophage protein gp16</fullName>
    </recommendedName>
</protein>
<accession>B8GL05</accession>
<organism evidence="1 2">
    <name type="scientific">Thioalkalivibrio sulfidiphilus (strain HL-EbGR7)</name>
    <dbReference type="NCBI Taxonomy" id="396588"/>
    <lineage>
        <taxon>Bacteria</taxon>
        <taxon>Pseudomonadati</taxon>
        <taxon>Pseudomonadota</taxon>
        <taxon>Gammaproteobacteria</taxon>
        <taxon>Chromatiales</taxon>
        <taxon>Ectothiorhodospiraceae</taxon>
        <taxon>Thioalkalivibrio</taxon>
    </lineage>
</organism>
<dbReference type="KEGG" id="tgr:Tgr7_0425"/>
<gene>
    <name evidence="1" type="ordered locus">Tgr7_0425</name>
</gene>
<proteinExistence type="predicted"/>
<keyword evidence="2" id="KW-1185">Reference proteome</keyword>
<dbReference type="Proteomes" id="UP000002383">
    <property type="component" value="Chromosome"/>
</dbReference>
<dbReference type="Pfam" id="PF06252">
    <property type="entry name" value="GemA"/>
    <property type="match status" value="1"/>
</dbReference>
<dbReference type="HOGENOM" id="CLU_107084_3_1_6"/>
<name>B8GL05_THISH</name>
<dbReference type="eggNOG" id="COG4382">
    <property type="taxonomic scope" value="Bacteria"/>
</dbReference>